<dbReference type="CDD" id="cd10283">
    <property type="entry name" value="MnuA_DNase1-like"/>
    <property type="match status" value="1"/>
</dbReference>
<dbReference type="PANTHER" id="PTHR21180">
    <property type="entry name" value="ENDONUCLEASE/EXONUCLEASE/PHOSPHATASE FAMILY DOMAIN-CONTAINING PROTEIN 1"/>
    <property type="match status" value="1"/>
</dbReference>
<dbReference type="InterPro" id="IPR005135">
    <property type="entry name" value="Endo/exonuclease/phosphatase"/>
</dbReference>
<dbReference type="AlphaFoldDB" id="A0A4E0RFD1"/>
<dbReference type="Proteomes" id="UP000230066">
    <property type="component" value="Unassembled WGS sequence"/>
</dbReference>
<reference evidence="3" key="1">
    <citation type="submission" date="2019-03" db="EMBL/GenBank/DDBJ databases">
        <title>Improved annotation for the trematode Fasciola hepatica.</title>
        <authorList>
            <person name="Choi Y.-J."/>
            <person name="Martin J."/>
            <person name="Mitreva M."/>
        </authorList>
    </citation>
    <scope>NUCLEOTIDE SEQUENCE [LARGE SCALE GENOMIC DNA]</scope>
</reference>
<dbReference type="SUPFAM" id="SSF56219">
    <property type="entry name" value="DNase I-like"/>
    <property type="match status" value="1"/>
</dbReference>
<dbReference type="InterPro" id="IPR051675">
    <property type="entry name" value="Endo/Exo/Phosphatase_dom_1"/>
</dbReference>
<evidence type="ECO:0000256" key="1">
    <source>
        <dbReference type="SAM" id="MobiDB-lite"/>
    </source>
</evidence>
<comment type="caution">
    <text evidence="3">The sequence shown here is derived from an EMBL/GenBank/DDBJ whole genome shotgun (WGS) entry which is preliminary data.</text>
</comment>
<dbReference type="InterPro" id="IPR036691">
    <property type="entry name" value="Endo/exonu/phosph_ase_sf"/>
</dbReference>
<dbReference type="PANTHER" id="PTHR21180:SF32">
    <property type="entry name" value="ENDONUCLEASE_EXONUCLEASE_PHOSPHATASE FAMILY DOMAIN-CONTAINING PROTEIN 1"/>
    <property type="match status" value="1"/>
</dbReference>
<keyword evidence="3" id="KW-0378">Hydrolase</keyword>
<proteinExistence type="predicted"/>
<feature type="region of interest" description="Disordered" evidence="1">
    <location>
        <begin position="111"/>
        <end position="137"/>
    </location>
</feature>
<dbReference type="Pfam" id="PF03372">
    <property type="entry name" value="Exo_endo_phos"/>
    <property type="match status" value="1"/>
</dbReference>
<gene>
    <name evidence="3" type="ORF">D915_004085</name>
</gene>
<keyword evidence="4" id="KW-1185">Reference proteome</keyword>
<evidence type="ECO:0000259" key="2">
    <source>
        <dbReference type="Pfam" id="PF03372"/>
    </source>
</evidence>
<dbReference type="Gene3D" id="3.60.10.10">
    <property type="entry name" value="Endonuclease/exonuclease/phosphatase"/>
    <property type="match status" value="1"/>
</dbReference>
<keyword evidence="3" id="KW-0255">Endonuclease</keyword>
<name>A0A4E0RFD1_FASHE</name>
<evidence type="ECO:0000313" key="3">
    <source>
        <dbReference type="EMBL" id="THD25241.1"/>
    </source>
</evidence>
<evidence type="ECO:0000313" key="4">
    <source>
        <dbReference type="Proteomes" id="UP000230066"/>
    </source>
</evidence>
<dbReference type="EMBL" id="JXXN02001227">
    <property type="protein sequence ID" value="THD25241.1"/>
    <property type="molecule type" value="Genomic_DNA"/>
</dbReference>
<organism evidence="3 4">
    <name type="scientific">Fasciola hepatica</name>
    <name type="common">Liver fluke</name>
    <dbReference type="NCBI Taxonomy" id="6192"/>
    <lineage>
        <taxon>Eukaryota</taxon>
        <taxon>Metazoa</taxon>
        <taxon>Spiralia</taxon>
        <taxon>Lophotrochozoa</taxon>
        <taxon>Platyhelminthes</taxon>
        <taxon>Trematoda</taxon>
        <taxon>Digenea</taxon>
        <taxon>Plagiorchiida</taxon>
        <taxon>Echinostomata</taxon>
        <taxon>Echinostomatoidea</taxon>
        <taxon>Fasciolidae</taxon>
        <taxon>Fasciola</taxon>
    </lineage>
</organism>
<feature type="domain" description="Endonuclease/exonuclease/phosphatase" evidence="2">
    <location>
        <begin position="341"/>
        <end position="507"/>
    </location>
</feature>
<protein>
    <submittedName>
        <fullName evidence="3">Endonuclease/exonuclease/phosphatase family domain-containing protein 1</fullName>
    </submittedName>
</protein>
<sequence>MSEVSFNEEQMCPCLSFLCLPVFFGRSSSIKRSNVKTIREVLTFLTRADDETSDLANSILRSILSELVIRSNGGFSGCLRDTNASGPMVDQCVLKQIALALRRNAYTPDWTMIQTPPPARHGPSPSERPIQPEPNRTNSQRDRLFSFFSQCSEAQLELLSQMEAVKDWSALIMSSRLDFLNDLSLGLPALYPQRCSCSSGGRIRAASWNLNRFTLAKAKHPGFREILCLTILRAQISLLVLQEVASVDVVNVICSELNNPTLPHIRQWLCQNPSSHVSCWDAATSVHSVGSMFRSAEFAAFLYDKNSGIRIKRTHLLEPRKADAAGAVAKELRLFSRSPCCALCSVRDERFIIVSVHFKAQGLRHSRVGKTSAEAEAMTYLVQAFKETQPAGTNLIVLGDFNLNPDHEAFSGLKNHGFSSVLKGNQPTTVASAIKANVTPGSNGNVMQSQNSSAAYDNAWISTSVNASSLSSSVFYTGDCGVITNGLRHPLIPDDTGAGANGFISDHCPIWFDFMIP</sequence>
<dbReference type="GO" id="GO:0004527">
    <property type="term" value="F:exonuclease activity"/>
    <property type="evidence" value="ECO:0007669"/>
    <property type="project" value="UniProtKB-KW"/>
</dbReference>
<accession>A0A4E0RFD1</accession>
<dbReference type="GO" id="GO:0004519">
    <property type="term" value="F:endonuclease activity"/>
    <property type="evidence" value="ECO:0007669"/>
    <property type="project" value="UniProtKB-KW"/>
</dbReference>
<keyword evidence="3" id="KW-0540">Nuclease</keyword>